<dbReference type="NCBIfam" id="TIGR02532">
    <property type="entry name" value="IV_pilin_GFxxxE"/>
    <property type="match status" value="1"/>
</dbReference>
<dbReference type="Gene3D" id="3.30.700.10">
    <property type="entry name" value="Glycoprotein, Type 4 Pilin"/>
    <property type="match status" value="1"/>
</dbReference>
<dbReference type="InterPro" id="IPR000983">
    <property type="entry name" value="Bac_GSPG_pilin"/>
</dbReference>
<dbReference type="SUPFAM" id="SSF54523">
    <property type="entry name" value="Pili subunits"/>
    <property type="match status" value="1"/>
</dbReference>
<dbReference type="GO" id="GO:0015627">
    <property type="term" value="C:type II protein secretion system complex"/>
    <property type="evidence" value="ECO:0007669"/>
    <property type="project" value="InterPro"/>
</dbReference>
<gene>
    <name evidence="4" type="ORF">A2Y68_03140</name>
</gene>
<keyword evidence="2" id="KW-0472">Membrane</keyword>
<dbReference type="InterPro" id="IPR012902">
    <property type="entry name" value="N_methyl_site"/>
</dbReference>
<dbReference type="InterPro" id="IPR013545">
    <property type="entry name" value="T2SS_protein-GspG_C"/>
</dbReference>
<dbReference type="PANTHER" id="PTHR30093:SF47">
    <property type="entry name" value="TYPE IV PILUS NON-CORE MINOR PILIN PILE"/>
    <property type="match status" value="1"/>
</dbReference>
<evidence type="ECO:0000256" key="1">
    <source>
        <dbReference type="ARBA" id="ARBA00022481"/>
    </source>
</evidence>
<dbReference type="Pfam" id="PF07963">
    <property type="entry name" value="N_methyl"/>
    <property type="match status" value="1"/>
</dbReference>
<organism evidence="4 5">
    <name type="scientific">Candidatus Woesebacteria bacterium RBG_13_46_13</name>
    <dbReference type="NCBI Taxonomy" id="1802479"/>
    <lineage>
        <taxon>Bacteria</taxon>
        <taxon>Candidatus Woeseibacteriota</taxon>
    </lineage>
</organism>
<keyword evidence="1" id="KW-0488">Methylation</keyword>
<dbReference type="InterPro" id="IPR045584">
    <property type="entry name" value="Pilin-like"/>
</dbReference>
<dbReference type="GO" id="GO:0015628">
    <property type="term" value="P:protein secretion by the type II secretion system"/>
    <property type="evidence" value="ECO:0007669"/>
    <property type="project" value="InterPro"/>
</dbReference>
<feature type="transmembrane region" description="Helical" evidence="2">
    <location>
        <begin position="20"/>
        <end position="41"/>
    </location>
</feature>
<dbReference type="Pfam" id="PF08334">
    <property type="entry name" value="T2SSG"/>
    <property type="match status" value="1"/>
</dbReference>
<evidence type="ECO:0000313" key="5">
    <source>
        <dbReference type="Proteomes" id="UP000176778"/>
    </source>
</evidence>
<dbReference type="AlphaFoldDB" id="A0A1F7X3F9"/>
<sequence>MPTAKRKYQKTSPGFTLVELLVVMAIISILATLIVGGFRTAQMRGRDAQRKSDLKQISNALELFYADYGKYPAASGTQIAACAYNPQTGAGAACVWGTSQVTDGKTTYFRVIPKDPATGQNYVYKVSSAKNMYQLYAHIENPQDKNCIDANCVNPVTDTCGGTLVCNFAVNSTNTTATEVLP</sequence>
<keyword evidence="2" id="KW-0812">Transmembrane</keyword>
<dbReference type="PRINTS" id="PR00813">
    <property type="entry name" value="BCTERIALGSPG"/>
</dbReference>
<evidence type="ECO:0000259" key="3">
    <source>
        <dbReference type="Pfam" id="PF08334"/>
    </source>
</evidence>
<reference evidence="4 5" key="1">
    <citation type="journal article" date="2016" name="Nat. Commun.">
        <title>Thousands of microbial genomes shed light on interconnected biogeochemical processes in an aquifer system.</title>
        <authorList>
            <person name="Anantharaman K."/>
            <person name="Brown C.T."/>
            <person name="Hug L.A."/>
            <person name="Sharon I."/>
            <person name="Castelle C.J."/>
            <person name="Probst A.J."/>
            <person name="Thomas B.C."/>
            <person name="Singh A."/>
            <person name="Wilkins M.J."/>
            <person name="Karaoz U."/>
            <person name="Brodie E.L."/>
            <person name="Williams K.H."/>
            <person name="Hubbard S.S."/>
            <person name="Banfield J.F."/>
        </authorList>
    </citation>
    <scope>NUCLEOTIDE SEQUENCE [LARGE SCALE GENOMIC DNA]</scope>
</reference>
<evidence type="ECO:0000313" key="4">
    <source>
        <dbReference type="EMBL" id="OGM09606.1"/>
    </source>
</evidence>
<proteinExistence type="predicted"/>
<protein>
    <recommendedName>
        <fullName evidence="3">Type II secretion system protein GspG C-terminal domain-containing protein</fullName>
    </recommendedName>
</protein>
<evidence type="ECO:0000256" key="2">
    <source>
        <dbReference type="SAM" id="Phobius"/>
    </source>
</evidence>
<dbReference type="STRING" id="1802479.A2Y68_03140"/>
<name>A0A1F7X3F9_9BACT</name>
<comment type="caution">
    <text evidence="4">The sequence shown here is derived from an EMBL/GenBank/DDBJ whole genome shotgun (WGS) entry which is preliminary data.</text>
</comment>
<keyword evidence="2" id="KW-1133">Transmembrane helix</keyword>
<dbReference type="EMBL" id="MGFR01000003">
    <property type="protein sequence ID" value="OGM09606.1"/>
    <property type="molecule type" value="Genomic_DNA"/>
</dbReference>
<feature type="domain" description="Type II secretion system protein GspG C-terminal" evidence="3">
    <location>
        <begin position="45"/>
        <end position="137"/>
    </location>
</feature>
<dbReference type="Proteomes" id="UP000176778">
    <property type="component" value="Unassembled WGS sequence"/>
</dbReference>
<accession>A0A1F7X3F9</accession>
<dbReference type="PANTHER" id="PTHR30093">
    <property type="entry name" value="GENERAL SECRETION PATHWAY PROTEIN G"/>
    <property type="match status" value="1"/>
</dbReference>